<dbReference type="GO" id="GO:0043022">
    <property type="term" value="F:ribosome binding"/>
    <property type="evidence" value="ECO:0007669"/>
    <property type="project" value="InterPro"/>
</dbReference>
<keyword evidence="6 8" id="KW-1133">Transmembrane helix</keyword>
<evidence type="ECO:0000313" key="12">
    <source>
        <dbReference type="Proteomes" id="UP000588068"/>
    </source>
</evidence>
<proteinExistence type="inferred from homology"/>
<evidence type="ECO:0000256" key="1">
    <source>
        <dbReference type="ARBA" id="ARBA00004377"/>
    </source>
</evidence>
<keyword evidence="7 8" id="KW-0472">Membrane</keyword>
<evidence type="ECO:0000256" key="6">
    <source>
        <dbReference type="ARBA" id="ARBA00022989"/>
    </source>
</evidence>
<feature type="domain" description="DUF883" evidence="9">
    <location>
        <begin position="13"/>
        <end position="54"/>
    </location>
</feature>
<evidence type="ECO:0000259" key="10">
    <source>
        <dbReference type="Pfam" id="PF19029"/>
    </source>
</evidence>
<dbReference type="InterPro" id="IPR010279">
    <property type="entry name" value="YqjD/ElaB"/>
</dbReference>
<evidence type="ECO:0000256" key="8">
    <source>
        <dbReference type="SAM" id="Phobius"/>
    </source>
</evidence>
<organism evidence="11 12">
    <name type="scientific">Povalibacter uvarum</name>
    <dbReference type="NCBI Taxonomy" id="732238"/>
    <lineage>
        <taxon>Bacteria</taxon>
        <taxon>Pseudomonadati</taxon>
        <taxon>Pseudomonadota</taxon>
        <taxon>Gammaproteobacteria</taxon>
        <taxon>Steroidobacterales</taxon>
        <taxon>Steroidobacteraceae</taxon>
        <taxon>Povalibacter</taxon>
    </lineage>
</organism>
<keyword evidence="4" id="KW-0997">Cell inner membrane</keyword>
<keyword evidence="12" id="KW-1185">Reference proteome</keyword>
<feature type="domain" description="DUF883" evidence="10">
    <location>
        <begin position="74"/>
        <end position="100"/>
    </location>
</feature>
<evidence type="ECO:0000313" key="11">
    <source>
        <dbReference type="EMBL" id="MBB6091765.1"/>
    </source>
</evidence>
<keyword evidence="5 8" id="KW-0812">Transmembrane</keyword>
<dbReference type="RefSeq" id="WP_184329545.1">
    <property type="nucleotide sequence ID" value="NZ_JACHHZ010000001.1"/>
</dbReference>
<keyword evidence="3" id="KW-1003">Cell membrane</keyword>
<dbReference type="Pfam" id="PF19029">
    <property type="entry name" value="DUF883_C"/>
    <property type="match status" value="1"/>
</dbReference>
<comment type="subcellular location">
    <subcellularLocation>
        <location evidence="1">Cell inner membrane</location>
        <topology evidence="1">Single-pass membrane protein</topology>
    </subcellularLocation>
</comment>
<evidence type="ECO:0000256" key="7">
    <source>
        <dbReference type="ARBA" id="ARBA00023136"/>
    </source>
</evidence>
<comment type="similarity">
    <text evidence="2">Belongs to the ElaB/YgaM/YqjD family.</text>
</comment>
<dbReference type="EMBL" id="JACHHZ010000001">
    <property type="protein sequence ID" value="MBB6091765.1"/>
    <property type="molecule type" value="Genomic_DNA"/>
</dbReference>
<evidence type="ECO:0000256" key="5">
    <source>
        <dbReference type="ARBA" id="ARBA00022692"/>
    </source>
</evidence>
<sequence>MRNGSALQSPMRDLRRDLQAVARDTEALLKATAEVTGDRVQEARARTEKSLHNVVDHLYDRKMQRRVRRIARHTDSYVRDHSWSVIGVAAGVALLVGLLSRRD</sequence>
<dbReference type="Pfam" id="PF05957">
    <property type="entry name" value="DUF883"/>
    <property type="match status" value="1"/>
</dbReference>
<dbReference type="PANTHER" id="PTHR35893">
    <property type="entry name" value="INNER MEMBRANE PROTEIN-RELATED"/>
    <property type="match status" value="1"/>
</dbReference>
<dbReference type="PANTHER" id="PTHR35893:SF3">
    <property type="entry name" value="INNER MEMBRANE PROTEIN"/>
    <property type="match status" value="1"/>
</dbReference>
<dbReference type="AlphaFoldDB" id="A0A841HI74"/>
<gene>
    <name evidence="11" type="ORF">HNQ60_000611</name>
</gene>
<dbReference type="Proteomes" id="UP000588068">
    <property type="component" value="Unassembled WGS sequence"/>
</dbReference>
<dbReference type="InterPro" id="IPR043604">
    <property type="entry name" value="DUF883_N"/>
</dbReference>
<accession>A0A841HI74</accession>
<dbReference type="InterPro" id="IPR043605">
    <property type="entry name" value="DUF883_C"/>
</dbReference>
<evidence type="ECO:0000259" key="9">
    <source>
        <dbReference type="Pfam" id="PF05957"/>
    </source>
</evidence>
<protein>
    <submittedName>
        <fullName evidence="11">ElaB/YqjD/DUF883 family membrane-anchored ribosome-binding protein</fullName>
    </submittedName>
</protein>
<evidence type="ECO:0000256" key="4">
    <source>
        <dbReference type="ARBA" id="ARBA00022519"/>
    </source>
</evidence>
<comment type="caution">
    <text evidence="11">The sequence shown here is derived from an EMBL/GenBank/DDBJ whole genome shotgun (WGS) entry which is preliminary data.</text>
</comment>
<feature type="transmembrane region" description="Helical" evidence="8">
    <location>
        <begin position="82"/>
        <end position="100"/>
    </location>
</feature>
<name>A0A841HI74_9GAMM</name>
<dbReference type="GO" id="GO:0005886">
    <property type="term" value="C:plasma membrane"/>
    <property type="evidence" value="ECO:0007669"/>
    <property type="project" value="UniProtKB-SubCell"/>
</dbReference>
<evidence type="ECO:0000256" key="3">
    <source>
        <dbReference type="ARBA" id="ARBA00022475"/>
    </source>
</evidence>
<evidence type="ECO:0000256" key="2">
    <source>
        <dbReference type="ARBA" id="ARBA00010423"/>
    </source>
</evidence>
<reference evidence="11 12" key="1">
    <citation type="submission" date="2020-08" db="EMBL/GenBank/DDBJ databases">
        <title>Genomic Encyclopedia of Type Strains, Phase IV (KMG-IV): sequencing the most valuable type-strain genomes for metagenomic binning, comparative biology and taxonomic classification.</title>
        <authorList>
            <person name="Goeker M."/>
        </authorList>
    </citation>
    <scope>NUCLEOTIDE SEQUENCE [LARGE SCALE GENOMIC DNA]</scope>
    <source>
        <strain evidence="11 12">DSM 26723</strain>
    </source>
</reference>